<dbReference type="InterPro" id="IPR002885">
    <property type="entry name" value="PPR_rpt"/>
</dbReference>
<comment type="caution">
    <text evidence="4">The sequence shown here is derived from an EMBL/GenBank/DDBJ whole genome shotgun (WGS) entry which is preliminary data.</text>
</comment>
<dbReference type="GO" id="GO:0003729">
    <property type="term" value="F:mRNA binding"/>
    <property type="evidence" value="ECO:0007669"/>
    <property type="project" value="TreeGrafter"/>
</dbReference>
<dbReference type="PROSITE" id="PS51375">
    <property type="entry name" value="PPR"/>
    <property type="match status" value="8"/>
</dbReference>
<feature type="repeat" description="PPR" evidence="3">
    <location>
        <begin position="286"/>
        <end position="320"/>
    </location>
</feature>
<feature type="repeat" description="PPR" evidence="3">
    <location>
        <begin position="426"/>
        <end position="460"/>
    </location>
</feature>
<protein>
    <submittedName>
        <fullName evidence="4">Tetratricopeptide repeat (TPR)-like superfamily protein</fullName>
    </submittedName>
</protein>
<keyword evidence="2" id="KW-0677">Repeat</keyword>
<dbReference type="NCBIfam" id="TIGR00756">
    <property type="entry name" value="PPR"/>
    <property type="match status" value="7"/>
</dbReference>
<evidence type="ECO:0000313" key="5">
    <source>
        <dbReference type="Proteomes" id="UP000245207"/>
    </source>
</evidence>
<dbReference type="EMBL" id="PKPP01006737">
    <property type="protein sequence ID" value="PWA55503.1"/>
    <property type="molecule type" value="Genomic_DNA"/>
</dbReference>
<dbReference type="Proteomes" id="UP000245207">
    <property type="component" value="Unassembled WGS sequence"/>
</dbReference>
<dbReference type="OrthoDB" id="185373at2759"/>
<sequence>MCALRVPVSHCTMSIAIKCCCQLYRTNDAFALLGFCFRRSIVPDVFIFNALLDGLVHEDRILEAEMFFKKLIKELFKQMCALRVPVSHCTMSIAIKCCCQLYRTNDAFALLGFCFRRSIVPDVFIFNALLDGLVHEDRILEAEMFFKKLIKGKLCEPDVVTYNTMIKGALLMEEKGCKPNVVTYSTIIDSLCKDKMIDDAFKLLKEMVFQKGISPNVITYNSLIDGLCNLGRWDEASKMLQEMVDVGISPDVQTFNILVDAFCKEGKVDEAENAIDIMLERGIVPDMVTYNALIDGYCLRGEMSKAKIIFDSMVFRGLVPDIFTYSSLLNGYCKSLKIDEAMDLFNEITRKGLKQDVVTYNTMIQGLFRVGHCGAARRLFDEMHKKGLKPNECTYRVILEGLCNNHQIEEALSMFHLMGDSKLNFDIFMYNILIDGAGKCGKLDIARLLFEDITKMECDFPPNNVTYCVILQGYLKNQYYDDVEILLHEMDGRRYSLDATTLSLFLDQIAAGLLDKTLLELIGKLVPKELVERKTACFVPCWGWCQLRAPAVNCISFCFWICTCTLLHII</sequence>
<accession>A0A2U1M2M3</accession>
<comment type="similarity">
    <text evidence="1">Belongs to the PPR family. P subfamily.</text>
</comment>
<organism evidence="4 5">
    <name type="scientific">Artemisia annua</name>
    <name type="common">Sweet wormwood</name>
    <dbReference type="NCBI Taxonomy" id="35608"/>
    <lineage>
        <taxon>Eukaryota</taxon>
        <taxon>Viridiplantae</taxon>
        <taxon>Streptophyta</taxon>
        <taxon>Embryophyta</taxon>
        <taxon>Tracheophyta</taxon>
        <taxon>Spermatophyta</taxon>
        <taxon>Magnoliopsida</taxon>
        <taxon>eudicotyledons</taxon>
        <taxon>Gunneridae</taxon>
        <taxon>Pentapetalae</taxon>
        <taxon>asterids</taxon>
        <taxon>campanulids</taxon>
        <taxon>Asterales</taxon>
        <taxon>Asteraceae</taxon>
        <taxon>Asteroideae</taxon>
        <taxon>Anthemideae</taxon>
        <taxon>Artemisiinae</taxon>
        <taxon>Artemisia</taxon>
    </lineage>
</organism>
<evidence type="ECO:0000256" key="3">
    <source>
        <dbReference type="PROSITE-ProRule" id="PRU00708"/>
    </source>
</evidence>
<dbReference type="AlphaFoldDB" id="A0A2U1M2M3"/>
<dbReference type="PANTHER" id="PTHR47932">
    <property type="entry name" value="ATPASE EXPRESSION PROTEIN 3"/>
    <property type="match status" value="1"/>
</dbReference>
<reference evidence="4 5" key="1">
    <citation type="journal article" date="2018" name="Mol. Plant">
        <title>The genome of Artemisia annua provides insight into the evolution of Asteraceae family and artemisinin biosynthesis.</title>
        <authorList>
            <person name="Shen Q."/>
            <person name="Zhang L."/>
            <person name="Liao Z."/>
            <person name="Wang S."/>
            <person name="Yan T."/>
            <person name="Shi P."/>
            <person name="Liu M."/>
            <person name="Fu X."/>
            <person name="Pan Q."/>
            <person name="Wang Y."/>
            <person name="Lv Z."/>
            <person name="Lu X."/>
            <person name="Zhang F."/>
            <person name="Jiang W."/>
            <person name="Ma Y."/>
            <person name="Chen M."/>
            <person name="Hao X."/>
            <person name="Li L."/>
            <person name="Tang Y."/>
            <person name="Lv G."/>
            <person name="Zhou Y."/>
            <person name="Sun X."/>
            <person name="Brodelius P.E."/>
            <person name="Rose J.K.C."/>
            <person name="Tang K."/>
        </authorList>
    </citation>
    <scope>NUCLEOTIDE SEQUENCE [LARGE SCALE GENOMIC DNA]</scope>
    <source>
        <strain evidence="5">cv. Huhao1</strain>
        <tissue evidence="4">Leaf</tissue>
    </source>
</reference>
<feature type="repeat" description="PPR" evidence="3">
    <location>
        <begin position="391"/>
        <end position="425"/>
    </location>
</feature>
<dbReference type="PANTHER" id="PTHR47932:SF7">
    <property type="entry name" value="PENTATRICOPEPTIDE (PPR) REPEAT PROTEIN"/>
    <property type="match status" value="1"/>
</dbReference>
<gene>
    <name evidence="4" type="ORF">CTI12_AA425460</name>
</gene>
<dbReference type="Pfam" id="PF13041">
    <property type="entry name" value="PPR_2"/>
    <property type="match status" value="5"/>
</dbReference>
<evidence type="ECO:0000256" key="2">
    <source>
        <dbReference type="ARBA" id="ARBA00022737"/>
    </source>
</evidence>
<dbReference type="FunFam" id="1.25.40.10:FF:000558">
    <property type="entry name" value="Pentatricopeptide repeat-containing protein At5g39710"/>
    <property type="match status" value="1"/>
</dbReference>
<evidence type="ECO:0000256" key="1">
    <source>
        <dbReference type="ARBA" id="ARBA00007626"/>
    </source>
</evidence>
<dbReference type="Pfam" id="PF12854">
    <property type="entry name" value="PPR_1"/>
    <property type="match status" value="1"/>
</dbReference>
<feature type="repeat" description="PPR" evidence="3">
    <location>
        <begin position="216"/>
        <end position="250"/>
    </location>
</feature>
<dbReference type="Gene3D" id="1.25.40.10">
    <property type="entry name" value="Tetratricopeptide repeat domain"/>
    <property type="match status" value="6"/>
</dbReference>
<dbReference type="Pfam" id="PF01535">
    <property type="entry name" value="PPR"/>
    <property type="match status" value="1"/>
</dbReference>
<proteinExistence type="inferred from homology"/>
<feature type="repeat" description="PPR" evidence="3">
    <location>
        <begin position="321"/>
        <end position="355"/>
    </location>
</feature>
<name>A0A2U1M2M3_ARTAN</name>
<dbReference type="SUPFAM" id="SSF81901">
    <property type="entry name" value="HCP-like"/>
    <property type="match status" value="1"/>
</dbReference>
<feature type="repeat" description="PPR" evidence="3">
    <location>
        <begin position="356"/>
        <end position="390"/>
    </location>
</feature>
<evidence type="ECO:0000313" key="4">
    <source>
        <dbReference type="EMBL" id="PWA55503.1"/>
    </source>
</evidence>
<keyword evidence="5" id="KW-1185">Reference proteome</keyword>
<dbReference type="InterPro" id="IPR011990">
    <property type="entry name" value="TPR-like_helical_dom_sf"/>
</dbReference>
<feature type="repeat" description="PPR" evidence="3">
    <location>
        <begin position="180"/>
        <end position="215"/>
    </location>
</feature>
<feature type="repeat" description="PPR" evidence="3">
    <location>
        <begin position="251"/>
        <end position="285"/>
    </location>
</feature>